<keyword evidence="1" id="KW-1133">Transmembrane helix</keyword>
<protein>
    <submittedName>
        <fullName evidence="3">Tripartite tricarboxylate transporter TctB family protein</fullName>
    </submittedName>
</protein>
<organism evidence="3 4">
    <name type="scientific">Piscinibacter koreensis</name>
    <dbReference type="NCBI Taxonomy" id="2742824"/>
    <lineage>
        <taxon>Bacteria</taxon>
        <taxon>Pseudomonadati</taxon>
        <taxon>Pseudomonadota</taxon>
        <taxon>Betaproteobacteria</taxon>
        <taxon>Burkholderiales</taxon>
        <taxon>Sphaerotilaceae</taxon>
        <taxon>Piscinibacter</taxon>
    </lineage>
</organism>
<gene>
    <name evidence="3" type="ORF">HQN59_01975</name>
</gene>
<name>A0A7Y6TV41_9BURK</name>
<feature type="domain" description="DUF1468" evidence="2">
    <location>
        <begin position="10"/>
        <end position="146"/>
    </location>
</feature>
<comment type="caution">
    <text evidence="3">The sequence shown here is derived from an EMBL/GenBank/DDBJ whole genome shotgun (WGS) entry which is preliminary data.</text>
</comment>
<evidence type="ECO:0000259" key="2">
    <source>
        <dbReference type="Pfam" id="PF07331"/>
    </source>
</evidence>
<sequence length="153" mass="16441">MRIKSQRDLWSGLMFTAVGGGFAIGALNYSMGTSARPGAGYFPLGLGLILALMGLVLVLQSLVVDSEDGERIGAVAWRPLLVIIGSIVFFGVALDRLGLFITFPLLVVIVSFASDEFRWRGVITNAIVLTIGAWAIFVLGLKLIIPTLPNFMQ</sequence>
<dbReference type="EMBL" id="JABWMJ010000001">
    <property type="protein sequence ID" value="NUZ04517.1"/>
    <property type="molecule type" value="Genomic_DNA"/>
</dbReference>
<evidence type="ECO:0000313" key="4">
    <source>
        <dbReference type="Proteomes" id="UP000529637"/>
    </source>
</evidence>
<evidence type="ECO:0000256" key="1">
    <source>
        <dbReference type="SAM" id="Phobius"/>
    </source>
</evidence>
<evidence type="ECO:0000313" key="3">
    <source>
        <dbReference type="EMBL" id="NUZ04517.1"/>
    </source>
</evidence>
<keyword evidence="4" id="KW-1185">Reference proteome</keyword>
<feature type="transmembrane region" description="Helical" evidence="1">
    <location>
        <begin position="97"/>
        <end position="114"/>
    </location>
</feature>
<keyword evidence="1" id="KW-0472">Membrane</keyword>
<dbReference type="Proteomes" id="UP000529637">
    <property type="component" value="Unassembled WGS sequence"/>
</dbReference>
<dbReference type="InterPro" id="IPR009936">
    <property type="entry name" value="DUF1468"/>
</dbReference>
<feature type="transmembrane region" description="Helical" evidence="1">
    <location>
        <begin position="41"/>
        <end position="63"/>
    </location>
</feature>
<dbReference type="AlphaFoldDB" id="A0A7Y6TV41"/>
<feature type="transmembrane region" description="Helical" evidence="1">
    <location>
        <begin position="12"/>
        <end position="29"/>
    </location>
</feature>
<feature type="transmembrane region" description="Helical" evidence="1">
    <location>
        <begin position="75"/>
        <end position="91"/>
    </location>
</feature>
<keyword evidence="1" id="KW-0812">Transmembrane</keyword>
<dbReference type="RefSeq" id="WP_176065531.1">
    <property type="nucleotide sequence ID" value="NZ_JABWMJ010000001.1"/>
</dbReference>
<reference evidence="3 4" key="1">
    <citation type="submission" date="2020-06" db="EMBL/GenBank/DDBJ databases">
        <title>Schlegella sp. ID0723 isolated from air conditioner.</title>
        <authorList>
            <person name="Kim D.Y."/>
            <person name="Kim D.-U."/>
        </authorList>
    </citation>
    <scope>NUCLEOTIDE SEQUENCE [LARGE SCALE GENOMIC DNA]</scope>
    <source>
        <strain evidence="3 4">ID0723</strain>
    </source>
</reference>
<dbReference type="Pfam" id="PF07331">
    <property type="entry name" value="TctB"/>
    <property type="match status" value="1"/>
</dbReference>
<proteinExistence type="predicted"/>
<feature type="transmembrane region" description="Helical" evidence="1">
    <location>
        <begin position="126"/>
        <end position="145"/>
    </location>
</feature>
<accession>A0A7Y6TV41</accession>